<keyword evidence="4 6" id="KW-0949">S-adenosyl-L-methionine</keyword>
<dbReference type="Proteomes" id="UP000294498">
    <property type="component" value="Unassembled WGS sequence"/>
</dbReference>
<dbReference type="InterPro" id="IPR023267">
    <property type="entry name" value="RCMT"/>
</dbReference>
<protein>
    <submittedName>
        <fullName evidence="8">16S rRNA C967 or C1407 C5-methylase (RsmB/RsmF family)</fullName>
    </submittedName>
</protein>
<dbReference type="GO" id="GO:0001510">
    <property type="term" value="P:RNA methylation"/>
    <property type="evidence" value="ECO:0007669"/>
    <property type="project" value="InterPro"/>
</dbReference>
<feature type="binding site" evidence="6">
    <location>
        <position position="131"/>
    </location>
    <ligand>
        <name>S-adenosyl-L-methionine</name>
        <dbReference type="ChEBI" id="CHEBI:59789"/>
    </ligand>
</feature>
<dbReference type="InterPro" id="IPR001678">
    <property type="entry name" value="MeTrfase_RsmB-F_NOP2_dom"/>
</dbReference>
<evidence type="ECO:0000256" key="4">
    <source>
        <dbReference type="ARBA" id="ARBA00022691"/>
    </source>
</evidence>
<keyword evidence="5 6" id="KW-0694">RNA-binding</keyword>
<dbReference type="InterPro" id="IPR029063">
    <property type="entry name" value="SAM-dependent_MTases_sf"/>
</dbReference>
<sequence>MTLPPELIASLRGVPGFDEEAFLAVHERGEPPVSIRLNPAKAGFLPDVPQRPVPWCDTGRYLSSRPSFITDPAWHAGRYYVQEASSMFVEQAFRQQAPGALRVLDACAAPGGKSTHLQSLIGPGGLLVSNEVIRTRVGILSENLQRWGGSNGVVTSADPREFAGLPGFFDVVLVDAPCSGSGLFRREPEAIREWSPEQVELCGARQQRILSDLSGALTEGGLLIYSTCAFSPREDEVVVDWLVEQLGFEALPLALDPVWGVVESGKYGYRFYPNRLEGEGLFLACLRKRNGVSSSYRGTFRPGVSLLGKREKELVAPWVASPDDYTYLLTGETVRVLPSGLTADIAHLSSVLPVREAGVAIGQIMRKDVVPDPALALSSILSTGIPRVALDLEQALAFLRKEELSLDDAPKGWALVTHGGYGLGWVKVLEGRINNYYPKQWRVLKK</sequence>
<dbReference type="PANTHER" id="PTHR22807:SF30">
    <property type="entry name" value="28S RRNA (CYTOSINE(4447)-C(5))-METHYLTRANSFERASE-RELATED"/>
    <property type="match status" value="1"/>
</dbReference>
<comment type="similarity">
    <text evidence="6">Belongs to the class I-like SAM-binding methyltransferase superfamily. RsmB/NOP family.</text>
</comment>
<feature type="active site" description="Nucleophile" evidence="6">
    <location>
        <position position="228"/>
    </location>
</feature>
<dbReference type="OrthoDB" id="9810297at2"/>
<evidence type="ECO:0000313" key="9">
    <source>
        <dbReference type="Proteomes" id="UP000294498"/>
    </source>
</evidence>
<evidence type="ECO:0000259" key="7">
    <source>
        <dbReference type="PROSITE" id="PS51686"/>
    </source>
</evidence>
<dbReference type="Pfam" id="PF17125">
    <property type="entry name" value="Methyltr_RsmF_N"/>
    <property type="match status" value="1"/>
</dbReference>
<dbReference type="GO" id="GO:0008173">
    <property type="term" value="F:RNA methyltransferase activity"/>
    <property type="evidence" value="ECO:0007669"/>
    <property type="project" value="InterPro"/>
</dbReference>
<evidence type="ECO:0000313" key="8">
    <source>
        <dbReference type="EMBL" id="TDW95747.1"/>
    </source>
</evidence>
<evidence type="ECO:0000256" key="6">
    <source>
        <dbReference type="PROSITE-ProRule" id="PRU01023"/>
    </source>
</evidence>
<dbReference type="InterPro" id="IPR031341">
    <property type="entry name" value="Methyltr_RsmF_N"/>
</dbReference>
<feature type="binding site" evidence="6">
    <location>
        <begin position="107"/>
        <end position="113"/>
    </location>
    <ligand>
        <name>S-adenosyl-L-methionine</name>
        <dbReference type="ChEBI" id="CHEBI:59789"/>
    </ligand>
</feature>
<dbReference type="RefSeq" id="WP_133995397.1">
    <property type="nucleotide sequence ID" value="NZ_SODV01000002.1"/>
</dbReference>
<organism evidence="8 9">
    <name type="scientific">Dinghuibacter silviterrae</name>
    <dbReference type="NCBI Taxonomy" id="1539049"/>
    <lineage>
        <taxon>Bacteria</taxon>
        <taxon>Pseudomonadati</taxon>
        <taxon>Bacteroidota</taxon>
        <taxon>Chitinophagia</taxon>
        <taxon>Chitinophagales</taxon>
        <taxon>Chitinophagaceae</taxon>
        <taxon>Dinghuibacter</taxon>
    </lineage>
</organism>
<feature type="binding site" evidence="6">
    <location>
        <position position="158"/>
    </location>
    <ligand>
        <name>S-adenosyl-L-methionine</name>
        <dbReference type="ChEBI" id="CHEBI:59789"/>
    </ligand>
</feature>
<dbReference type="PRINTS" id="PR02008">
    <property type="entry name" value="RCMTFAMILY"/>
</dbReference>
<keyword evidence="3 6" id="KW-0808">Transferase</keyword>
<evidence type="ECO:0000256" key="3">
    <source>
        <dbReference type="ARBA" id="ARBA00022679"/>
    </source>
</evidence>
<dbReference type="PROSITE" id="PS51686">
    <property type="entry name" value="SAM_MT_RSMB_NOP"/>
    <property type="match status" value="1"/>
</dbReference>
<dbReference type="Pfam" id="PF13636">
    <property type="entry name" value="Methyltranf_PUA"/>
    <property type="match status" value="1"/>
</dbReference>
<evidence type="ECO:0000256" key="2">
    <source>
        <dbReference type="ARBA" id="ARBA00022603"/>
    </source>
</evidence>
<evidence type="ECO:0000256" key="1">
    <source>
        <dbReference type="ARBA" id="ARBA00022490"/>
    </source>
</evidence>
<dbReference type="Gene3D" id="3.40.50.150">
    <property type="entry name" value="Vaccinia Virus protein VP39"/>
    <property type="match status" value="1"/>
</dbReference>
<dbReference type="Gene3D" id="2.30.130.60">
    <property type="match status" value="1"/>
</dbReference>
<keyword evidence="9" id="KW-1185">Reference proteome</keyword>
<keyword evidence="1" id="KW-0963">Cytoplasm</keyword>
<dbReference type="AlphaFoldDB" id="A0A4R8DEE1"/>
<name>A0A4R8DEE1_9BACT</name>
<proteinExistence type="inferred from homology"/>
<comment type="caution">
    <text evidence="8">The sequence shown here is derived from an EMBL/GenBank/DDBJ whole genome shotgun (WGS) entry which is preliminary data.</text>
</comment>
<accession>A0A4R8DEE1</accession>
<dbReference type="GO" id="GO:0003723">
    <property type="term" value="F:RNA binding"/>
    <property type="evidence" value="ECO:0007669"/>
    <property type="project" value="UniProtKB-UniRule"/>
</dbReference>
<gene>
    <name evidence="8" type="ORF">EDB95_3558</name>
</gene>
<dbReference type="InterPro" id="IPR027391">
    <property type="entry name" value="Nol1_Nop2_Fmu_2"/>
</dbReference>
<dbReference type="CDD" id="cd02440">
    <property type="entry name" value="AdoMet_MTases"/>
    <property type="match status" value="1"/>
</dbReference>
<keyword evidence="2 6" id="KW-0489">Methyltransferase</keyword>
<dbReference type="InterPro" id="IPR049560">
    <property type="entry name" value="MeTrfase_RsmB-F_NOP2_cat"/>
</dbReference>
<feature type="domain" description="SAM-dependent MTase RsmB/NOP-type" evidence="7">
    <location>
        <begin position="1"/>
        <end position="289"/>
    </location>
</feature>
<dbReference type="Gene3D" id="3.30.70.1170">
    <property type="entry name" value="Sun protein, domain 3"/>
    <property type="match status" value="1"/>
</dbReference>
<feature type="binding site" evidence="6">
    <location>
        <position position="175"/>
    </location>
    <ligand>
        <name>S-adenosyl-L-methionine</name>
        <dbReference type="ChEBI" id="CHEBI:59789"/>
    </ligand>
</feature>
<evidence type="ECO:0000256" key="5">
    <source>
        <dbReference type="ARBA" id="ARBA00022884"/>
    </source>
</evidence>
<dbReference type="EMBL" id="SODV01000002">
    <property type="protein sequence ID" value="TDW95747.1"/>
    <property type="molecule type" value="Genomic_DNA"/>
</dbReference>
<dbReference type="SUPFAM" id="SSF53335">
    <property type="entry name" value="S-adenosyl-L-methionine-dependent methyltransferases"/>
    <property type="match status" value="1"/>
</dbReference>
<dbReference type="Pfam" id="PF01189">
    <property type="entry name" value="Methyltr_RsmB-F"/>
    <property type="match status" value="1"/>
</dbReference>
<dbReference type="PANTHER" id="PTHR22807">
    <property type="entry name" value="NOP2 YEAST -RELATED NOL1/NOP2/FMU SUN DOMAIN-CONTAINING"/>
    <property type="match status" value="1"/>
</dbReference>
<reference evidence="8 9" key="1">
    <citation type="submission" date="2019-03" db="EMBL/GenBank/DDBJ databases">
        <title>Genomic Encyclopedia of Type Strains, Phase IV (KMG-IV): sequencing the most valuable type-strain genomes for metagenomic binning, comparative biology and taxonomic classification.</title>
        <authorList>
            <person name="Goeker M."/>
        </authorList>
    </citation>
    <scope>NUCLEOTIDE SEQUENCE [LARGE SCALE GENOMIC DNA]</scope>
    <source>
        <strain evidence="8 9">DSM 100059</strain>
    </source>
</reference>